<comment type="caution">
    <text evidence="1">The sequence shown here is derived from an EMBL/GenBank/DDBJ whole genome shotgun (WGS) entry which is preliminary data.</text>
</comment>
<reference evidence="1 2" key="1">
    <citation type="submission" date="2019-03" db="EMBL/GenBank/DDBJ databases">
        <title>First draft genome of Liparis tanakae, snailfish: a comprehensive survey of snailfish specific genes.</title>
        <authorList>
            <person name="Kim W."/>
            <person name="Song I."/>
            <person name="Jeong J.-H."/>
            <person name="Kim D."/>
            <person name="Kim S."/>
            <person name="Ryu S."/>
            <person name="Song J.Y."/>
            <person name="Lee S.K."/>
        </authorList>
    </citation>
    <scope>NUCLEOTIDE SEQUENCE [LARGE SCALE GENOMIC DNA]</scope>
    <source>
        <tissue evidence="1">Muscle</tissue>
    </source>
</reference>
<sequence length="119" mass="13591">MANKLSSYEPEQRVVLRVFVDDGAVFQVTEVEHPDRAVRSHRRKHVPAAARSAEGDVVHLRCAQTARCKYKRRRRRSRGPGEPTLLLYSSTKLPSARRNRLSGRTLQFMAYTVHGASYL</sequence>
<organism evidence="1 2">
    <name type="scientific">Liparis tanakae</name>
    <name type="common">Tanaka's snailfish</name>
    <dbReference type="NCBI Taxonomy" id="230148"/>
    <lineage>
        <taxon>Eukaryota</taxon>
        <taxon>Metazoa</taxon>
        <taxon>Chordata</taxon>
        <taxon>Craniata</taxon>
        <taxon>Vertebrata</taxon>
        <taxon>Euteleostomi</taxon>
        <taxon>Actinopterygii</taxon>
        <taxon>Neopterygii</taxon>
        <taxon>Teleostei</taxon>
        <taxon>Neoteleostei</taxon>
        <taxon>Acanthomorphata</taxon>
        <taxon>Eupercaria</taxon>
        <taxon>Perciformes</taxon>
        <taxon>Cottioidei</taxon>
        <taxon>Cottales</taxon>
        <taxon>Liparidae</taxon>
        <taxon>Liparis</taxon>
    </lineage>
</organism>
<evidence type="ECO:0000313" key="2">
    <source>
        <dbReference type="Proteomes" id="UP000314294"/>
    </source>
</evidence>
<evidence type="ECO:0000313" key="1">
    <source>
        <dbReference type="EMBL" id="TNN46767.1"/>
    </source>
</evidence>
<dbReference type="AlphaFoldDB" id="A0A4Z2FZU5"/>
<name>A0A4Z2FZU5_9TELE</name>
<keyword evidence="2" id="KW-1185">Reference proteome</keyword>
<protein>
    <submittedName>
        <fullName evidence="1">Uncharacterized protein</fullName>
    </submittedName>
</protein>
<accession>A0A4Z2FZU5</accession>
<proteinExistence type="predicted"/>
<dbReference type="Proteomes" id="UP000314294">
    <property type="component" value="Unassembled WGS sequence"/>
</dbReference>
<dbReference type="EMBL" id="SRLO01000775">
    <property type="protein sequence ID" value="TNN46767.1"/>
    <property type="molecule type" value="Genomic_DNA"/>
</dbReference>
<gene>
    <name evidence="1" type="ORF">EYF80_043052</name>
</gene>